<dbReference type="PANTHER" id="PTHR43560:SF1">
    <property type="entry name" value="ION-TRANSLOCATING OXIDOREDUCTASE COMPLEX SUBUNIT B"/>
    <property type="match status" value="1"/>
</dbReference>
<dbReference type="Pfam" id="PF12838">
    <property type="entry name" value="Fer4_7"/>
    <property type="match status" value="1"/>
</dbReference>
<evidence type="ECO:0000313" key="14">
    <source>
        <dbReference type="Proteomes" id="UP000198816"/>
    </source>
</evidence>
<dbReference type="HAMAP" id="MF_00463">
    <property type="entry name" value="RsxB_RnfB"/>
    <property type="match status" value="1"/>
</dbReference>
<feature type="domain" description="4Fe-4S" evidence="12">
    <location>
        <begin position="32"/>
        <end position="91"/>
    </location>
</feature>
<dbReference type="EMBL" id="FNNZ01000014">
    <property type="protein sequence ID" value="SDX09883.1"/>
    <property type="molecule type" value="Genomic_DNA"/>
</dbReference>
<feature type="domain" description="4Fe-4S ferredoxin-type" evidence="11">
    <location>
        <begin position="208"/>
        <end position="236"/>
    </location>
</feature>
<dbReference type="PANTHER" id="PTHR43560">
    <property type="entry name" value="ION-TRANSLOCATING OXIDOREDUCTASE COMPLEX SUBUNIT B"/>
    <property type="match status" value="1"/>
</dbReference>
<dbReference type="Gene3D" id="1.10.15.40">
    <property type="entry name" value="Electron transport complex subunit B, putative Fe-S cluster"/>
    <property type="match status" value="1"/>
</dbReference>
<dbReference type="GO" id="GO:0046872">
    <property type="term" value="F:metal ion binding"/>
    <property type="evidence" value="ECO:0007669"/>
    <property type="project" value="UniProtKB-KW"/>
</dbReference>
<keyword evidence="3 10" id="KW-0479">Metal-binding</keyword>
<gene>
    <name evidence="10" type="primary">rnfB</name>
    <name evidence="13" type="ORF">SAMN05421783_11424</name>
</gene>
<reference evidence="14" key="1">
    <citation type="submission" date="2016-10" db="EMBL/GenBank/DDBJ databases">
        <authorList>
            <person name="Varghese N."/>
            <person name="Submissions S."/>
        </authorList>
    </citation>
    <scope>NUCLEOTIDE SEQUENCE [LARGE SCALE GENOMIC DNA]</scope>
    <source>
        <strain evidence="14">DSM 217</strain>
    </source>
</reference>
<feature type="binding site" evidence="10">
    <location>
        <position position="141"/>
    </location>
    <ligand>
        <name>[4Fe-4S] cluster</name>
        <dbReference type="ChEBI" id="CHEBI:49883"/>
        <label>2</label>
    </ligand>
</feature>
<dbReference type="InterPro" id="IPR007202">
    <property type="entry name" value="4Fe-4S_dom"/>
</dbReference>
<evidence type="ECO:0000256" key="3">
    <source>
        <dbReference type="ARBA" id="ARBA00022723"/>
    </source>
</evidence>
<protein>
    <recommendedName>
        <fullName evidence="10">Ion-translocating oxidoreductase complex subunit B</fullName>
        <ecNumber evidence="10">7.-.-.-</ecNumber>
    </recommendedName>
    <alternativeName>
        <fullName evidence="10">Rnf electron transport complex subunit B</fullName>
    </alternativeName>
</protein>
<comment type="similarity">
    <text evidence="10">Belongs to the 4Fe4S bacterial-type ferredoxin family. RnfB subfamily.</text>
</comment>
<dbReference type="EC" id="7.-.-.-" evidence="10"/>
<feature type="binding site" evidence="10">
    <location>
        <position position="57"/>
    </location>
    <ligand>
        <name>[4Fe-4S] cluster</name>
        <dbReference type="ChEBI" id="CHEBI:49883"/>
        <label>1</label>
    </ligand>
</feature>
<feature type="binding site" evidence="10">
    <location>
        <position position="151"/>
    </location>
    <ligand>
        <name>[4Fe-4S] cluster</name>
        <dbReference type="ChEBI" id="CHEBI:49883"/>
        <label>3</label>
    </ligand>
</feature>
<dbReference type="GO" id="GO:0009055">
    <property type="term" value="F:electron transfer activity"/>
    <property type="evidence" value="ECO:0007669"/>
    <property type="project" value="InterPro"/>
</dbReference>
<feature type="binding site" evidence="10">
    <location>
        <position position="181"/>
    </location>
    <ligand>
        <name>[4Fe-4S] cluster</name>
        <dbReference type="ChEBI" id="CHEBI:49883"/>
        <label>2</label>
    </ligand>
</feature>
<keyword evidence="1 10" id="KW-0813">Transport</keyword>
<evidence type="ECO:0000256" key="5">
    <source>
        <dbReference type="ARBA" id="ARBA00022967"/>
    </source>
</evidence>
<feature type="binding site" evidence="10">
    <location>
        <position position="171"/>
    </location>
    <ligand>
        <name>[4Fe-4S] cluster</name>
        <dbReference type="ChEBI" id="CHEBI:49883"/>
        <label>3</label>
    </ligand>
</feature>
<dbReference type="SUPFAM" id="SSF54862">
    <property type="entry name" value="4Fe-4S ferredoxins"/>
    <property type="match status" value="1"/>
</dbReference>
<keyword evidence="2 10" id="KW-0004">4Fe-4S</keyword>
<dbReference type="RefSeq" id="WP_093033714.1">
    <property type="nucleotide sequence ID" value="NZ_FNNZ01000014.1"/>
</dbReference>
<dbReference type="PROSITE" id="PS51656">
    <property type="entry name" value="4FE4S"/>
    <property type="match status" value="1"/>
</dbReference>
<evidence type="ECO:0000256" key="8">
    <source>
        <dbReference type="ARBA" id="ARBA00023014"/>
    </source>
</evidence>
<evidence type="ECO:0000256" key="2">
    <source>
        <dbReference type="ARBA" id="ARBA00022485"/>
    </source>
</evidence>
<evidence type="ECO:0000256" key="10">
    <source>
        <dbReference type="HAMAP-Rule" id="MF_00463"/>
    </source>
</evidence>
<dbReference type="GO" id="GO:0051539">
    <property type="term" value="F:4 iron, 4 sulfur cluster binding"/>
    <property type="evidence" value="ECO:0007669"/>
    <property type="project" value="UniProtKB-UniRule"/>
</dbReference>
<accession>A0A1H2YXJ5</accession>
<comment type="subcellular location">
    <subcellularLocation>
        <location evidence="10">Cell inner membrane</location>
    </subcellularLocation>
</comment>
<name>A0A1H2YXJ5_THIRO</name>
<dbReference type="GO" id="GO:0022900">
    <property type="term" value="P:electron transport chain"/>
    <property type="evidence" value="ECO:0007669"/>
    <property type="project" value="UniProtKB-UniRule"/>
</dbReference>
<keyword evidence="5 10" id="KW-1278">Translocase</keyword>
<feature type="binding site" evidence="10">
    <location>
        <position position="137"/>
    </location>
    <ligand>
        <name>[4Fe-4S] cluster</name>
        <dbReference type="ChEBI" id="CHEBI:49883"/>
        <label>2</label>
    </ligand>
</feature>
<feature type="binding site" evidence="10">
    <location>
        <position position="52"/>
    </location>
    <ligand>
        <name>[4Fe-4S] cluster</name>
        <dbReference type="ChEBI" id="CHEBI:49883"/>
        <label>1</label>
    </ligand>
</feature>
<keyword evidence="14" id="KW-1185">Reference proteome</keyword>
<evidence type="ECO:0000259" key="12">
    <source>
        <dbReference type="PROSITE" id="PS51656"/>
    </source>
</evidence>
<dbReference type="PROSITE" id="PS00198">
    <property type="entry name" value="4FE4S_FER_1"/>
    <property type="match status" value="1"/>
</dbReference>
<evidence type="ECO:0000313" key="13">
    <source>
        <dbReference type="EMBL" id="SDX09883.1"/>
    </source>
</evidence>
<comment type="cofactor">
    <cofactor evidence="10">
        <name>[4Fe-4S] cluster</name>
        <dbReference type="ChEBI" id="CHEBI:49883"/>
    </cofactor>
    <text evidence="10">Binds 3 [4Fe-4S] clusters.</text>
</comment>
<feature type="binding site" evidence="10">
    <location>
        <position position="74"/>
    </location>
    <ligand>
        <name>[4Fe-4S] cluster</name>
        <dbReference type="ChEBI" id="CHEBI:49883"/>
        <label>1</label>
    </ligand>
</feature>
<feature type="domain" description="4Fe-4S ferredoxin-type" evidence="11">
    <location>
        <begin position="162"/>
        <end position="191"/>
    </location>
</feature>
<keyword evidence="6 10" id="KW-0249">Electron transport</keyword>
<feature type="binding site" evidence="10">
    <location>
        <position position="147"/>
    </location>
    <ligand>
        <name>[4Fe-4S] cluster</name>
        <dbReference type="ChEBI" id="CHEBI:49883"/>
        <label>2</label>
    </ligand>
</feature>
<dbReference type="Gene3D" id="3.30.70.20">
    <property type="match status" value="2"/>
</dbReference>
<dbReference type="InterPro" id="IPR050395">
    <property type="entry name" value="4Fe4S_Ferredoxin_RnfB"/>
</dbReference>
<dbReference type="STRING" id="1058.SAMN05421783_11424"/>
<comment type="function">
    <text evidence="10">Part of a membrane-bound complex that couples electron transfer with translocation of ions across the membrane.</text>
</comment>
<dbReference type="GO" id="GO:0005886">
    <property type="term" value="C:plasma membrane"/>
    <property type="evidence" value="ECO:0007669"/>
    <property type="project" value="UniProtKB-SubCell"/>
</dbReference>
<feature type="region of interest" description="Hydrophobic" evidence="10">
    <location>
        <begin position="1"/>
        <end position="26"/>
    </location>
</feature>
<keyword evidence="9 10" id="KW-0472">Membrane</keyword>
<dbReference type="InterPro" id="IPR010207">
    <property type="entry name" value="Elect_transpt_cplx_RnfB/RsxB"/>
</dbReference>
<feature type="binding site" evidence="10">
    <location>
        <position position="177"/>
    </location>
    <ligand>
        <name>[4Fe-4S] cluster</name>
        <dbReference type="ChEBI" id="CHEBI:49883"/>
        <label>3</label>
    </ligand>
</feature>
<comment type="caution">
    <text evidence="10">Lacks conserved residue(s) required for the propagation of feature annotation.</text>
</comment>
<dbReference type="AlphaFoldDB" id="A0A1H2YXJ5"/>
<organism evidence="13 14">
    <name type="scientific">Thiocapsa roseopersicina</name>
    <dbReference type="NCBI Taxonomy" id="1058"/>
    <lineage>
        <taxon>Bacteria</taxon>
        <taxon>Pseudomonadati</taxon>
        <taxon>Pseudomonadota</taxon>
        <taxon>Gammaproteobacteria</taxon>
        <taxon>Chromatiales</taxon>
        <taxon>Chromatiaceae</taxon>
        <taxon>Thiocapsa</taxon>
    </lineage>
</organism>
<feature type="binding site" evidence="10">
    <location>
        <position position="49"/>
    </location>
    <ligand>
        <name>[4Fe-4S] cluster</name>
        <dbReference type="ChEBI" id="CHEBI:49883"/>
        <label>1</label>
    </ligand>
</feature>
<keyword evidence="10" id="KW-0997">Cell inner membrane</keyword>
<keyword evidence="8 10" id="KW-0411">Iron-sulfur</keyword>
<sequence length="288" mass="30443">MASIFTAVGFMAALGLLLATILILANRRLYVYEDPRIDQVEDLLPRANCGACGTAGCRPFAEMLVKGEIAPGRCTVNSPAMNKLIADFLGVDLGADEKRVARLACAGGAHVAFMRASYGGVESCRAAALVSGGGKGCSWGCLGMGDCAEVCDFDAIRLDRHGLPIVDASKCTACGDCVTVCPKDLFSLHAISHRLWVACKNLDPGDEGEHECDVVCTACGRCAQDSPEGLIEIRDNLAVVDYTKNAIASKVAIERCPTGAIVWLEPDGRIIKGKDARKVVRKEALPLA</sequence>
<evidence type="ECO:0000256" key="6">
    <source>
        <dbReference type="ARBA" id="ARBA00022982"/>
    </source>
</evidence>
<evidence type="ECO:0000256" key="1">
    <source>
        <dbReference type="ARBA" id="ARBA00022448"/>
    </source>
</evidence>
<dbReference type="InterPro" id="IPR017896">
    <property type="entry name" value="4Fe4S_Fe-S-bd"/>
</dbReference>
<feature type="binding site" evidence="10">
    <location>
        <position position="174"/>
    </location>
    <ligand>
        <name>[4Fe-4S] cluster</name>
        <dbReference type="ChEBI" id="CHEBI:49883"/>
        <label>3</label>
    </ligand>
</feature>
<comment type="subunit">
    <text evidence="10">The complex is composed of six subunits: RnfA, RnfB, RnfC, RnfD, RnfE and RnfG.</text>
</comment>
<dbReference type="PROSITE" id="PS51379">
    <property type="entry name" value="4FE4S_FER_2"/>
    <property type="match status" value="2"/>
</dbReference>
<keyword evidence="7 10" id="KW-0408">Iron</keyword>
<dbReference type="Proteomes" id="UP000198816">
    <property type="component" value="Unassembled WGS sequence"/>
</dbReference>
<keyword evidence="10" id="KW-1003">Cell membrane</keyword>
<dbReference type="InterPro" id="IPR017900">
    <property type="entry name" value="4Fe4S_Fe_S_CS"/>
</dbReference>
<evidence type="ECO:0000256" key="4">
    <source>
        <dbReference type="ARBA" id="ARBA00022737"/>
    </source>
</evidence>
<evidence type="ECO:0000256" key="7">
    <source>
        <dbReference type="ARBA" id="ARBA00023004"/>
    </source>
</evidence>
<evidence type="ECO:0000256" key="9">
    <source>
        <dbReference type="ARBA" id="ARBA00023136"/>
    </source>
</evidence>
<keyword evidence="4 10" id="KW-0677">Repeat</keyword>
<dbReference type="OrthoDB" id="9781785at2"/>
<dbReference type="Pfam" id="PF04060">
    <property type="entry name" value="FeS"/>
    <property type="match status" value="1"/>
</dbReference>
<evidence type="ECO:0000259" key="11">
    <source>
        <dbReference type="PROSITE" id="PS51379"/>
    </source>
</evidence>
<proteinExistence type="inferred from homology"/>